<proteinExistence type="predicted"/>
<feature type="compositionally biased region" description="Basic residues" evidence="1">
    <location>
        <begin position="69"/>
        <end position="81"/>
    </location>
</feature>
<feature type="region of interest" description="Disordered" evidence="1">
    <location>
        <begin position="69"/>
        <end position="94"/>
    </location>
</feature>
<dbReference type="EMBL" id="JAJSOF020000038">
    <property type="protein sequence ID" value="KAJ4427078.1"/>
    <property type="molecule type" value="Genomic_DNA"/>
</dbReference>
<organism evidence="2 3">
    <name type="scientific">Periplaneta americana</name>
    <name type="common">American cockroach</name>
    <name type="synonym">Blatta americana</name>
    <dbReference type="NCBI Taxonomy" id="6978"/>
    <lineage>
        <taxon>Eukaryota</taxon>
        <taxon>Metazoa</taxon>
        <taxon>Ecdysozoa</taxon>
        <taxon>Arthropoda</taxon>
        <taxon>Hexapoda</taxon>
        <taxon>Insecta</taxon>
        <taxon>Pterygota</taxon>
        <taxon>Neoptera</taxon>
        <taxon>Polyneoptera</taxon>
        <taxon>Dictyoptera</taxon>
        <taxon>Blattodea</taxon>
        <taxon>Blattoidea</taxon>
        <taxon>Blattidae</taxon>
        <taxon>Blattinae</taxon>
        <taxon>Periplaneta</taxon>
    </lineage>
</organism>
<accession>A0ABQ8RZ99</accession>
<evidence type="ECO:0000256" key="1">
    <source>
        <dbReference type="SAM" id="MobiDB-lite"/>
    </source>
</evidence>
<gene>
    <name evidence="2" type="ORF">ANN_24693</name>
</gene>
<feature type="region of interest" description="Disordered" evidence="1">
    <location>
        <begin position="1"/>
        <end position="29"/>
    </location>
</feature>
<protein>
    <submittedName>
        <fullName evidence="2">Uncharacterized protein</fullName>
    </submittedName>
</protein>
<keyword evidence="3" id="KW-1185">Reference proteome</keyword>
<sequence length="94" mass="10393">MGFEPATRFPQPDALTVTPQFSSDNPMSPQDVARAVALDNGCSLGYAAATTDTPYTTVQEAVKRFWKKQSYSRRPGSGRKRLQPEMADFSSARF</sequence>
<reference evidence="2 3" key="1">
    <citation type="journal article" date="2022" name="Allergy">
        <title>Genome assembly and annotation of Periplaneta americana reveal a comprehensive cockroach allergen profile.</title>
        <authorList>
            <person name="Wang L."/>
            <person name="Xiong Q."/>
            <person name="Saelim N."/>
            <person name="Wang L."/>
            <person name="Nong W."/>
            <person name="Wan A.T."/>
            <person name="Shi M."/>
            <person name="Liu X."/>
            <person name="Cao Q."/>
            <person name="Hui J.H.L."/>
            <person name="Sookrung N."/>
            <person name="Leung T.F."/>
            <person name="Tungtrongchitr A."/>
            <person name="Tsui S.K.W."/>
        </authorList>
    </citation>
    <scope>NUCLEOTIDE SEQUENCE [LARGE SCALE GENOMIC DNA]</scope>
    <source>
        <strain evidence="2">PWHHKU_190912</strain>
    </source>
</reference>
<dbReference type="Proteomes" id="UP001148838">
    <property type="component" value="Unassembled WGS sequence"/>
</dbReference>
<comment type="caution">
    <text evidence="2">The sequence shown here is derived from an EMBL/GenBank/DDBJ whole genome shotgun (WGS) entry which is preliminary data.</text>
</comment>
<feature type="compositionally biased region" description="Polar residues" evidence="1">
    <location>
        <begin position="17"/>
        <end position="28"/>
    </location>
</feature>
<evidence type="ECO:0000313" key="3">
    <source>
        <dbReference type="Proteomes" id="UP001148838"/>
    </source>
</evidence>
<evidence type="ECO:0000313" key="2">
    <source>
        <dbReference type="EMBL" id="KAJ4427078.1"/>
    </source>
</evidence>
<name>A0ABQ8RZ99_PERAM</name>